<dbReference type="Proteomes" id="UP000466535">
    <property type="component" value="Unassembled WGS sequence"/>
</dbReference>
<dbReference type="GO" id="GO:0016616">
    <property type="term" value="F:oxidoreductase activity, acting on the CH-OH group of donors, NAD or NADP as acceptor"/>
    <property type="evidence" value="ECO:0007669"/>
    <property type="project" value="UniProtKB-ARBA"/>
</dbReference>
<comment type="caution">
    <text evidence="5">The sequence shown here is derived from an EMBL/GenBank/DDBJ whole genome shotgun (WGS) entry which is preliminary data.</text>
</comment>
<dbReference type="PANTHER" id="PTHR43827">
    <property type="entry name" value="2,5-DIKETO-D-GLUCONIC ACID REDUCTASE"/>
    <property type="match status" value="1"/>
</dbReference>
<dbReference type="InterPro" id="IPR023210">
    <property type="entry name" value="NADP_OxRdtase_dom"/>
</dbReference>
<organism evidence="5 6">
    <name type="scientific">Halovenus carboxidivorans</name>
    <dbReference type="NCBI Taxonomy" id="2692199"/>
    <lineage>
        <taxon>Archaea</taxon>
        <taxon>Methanobacteriati</taxon>
        <taxon>Methanobacteriota</taxon>
        <taxon>Stenosarchaea group</taxon>
        <taxon>Halobacteria</taxon>
        <taxon>Halobacteriales</taxon>
        <taxon>Haloarculaceae</taxon>
        <taxon>Halovenus</taxon>
    </lineage>
</organism>
<dbReference type="PIRSF" id="PIRSF000097">
    <property type="entry name" value="AKR"/>
    <property type="match status" value="1"/>
</dbReference>
<dbReference type="SUPFAM" id="SSF51430">
    <property type="entry name" value="NAD(P)-linked oxidoreductase"/>
    <property type="match status" value="1"/>
</dbReference>
<keyword evidence="2" id="KW-0521">NADP</keyword>
<proteinExistence type="inferred from homology"/>
<sequence length="307" mass="34762">MSDHRLVSQNQQRIEATTSAEIPPVGFGTYQTGGYKCYNAVAKALEAGYRHIDTAMAYDNEAAVGRAIDQSSVSREDVFLTTKIKGYTELLEHDRLLEAADGCLERLDTDYIDLLLIHWWNPDVDMEETFAAMDELVDAGKVDHIGVSNFSVDQLKQAMEFTDAPIFTNQIEYHPYWSQPELLSFCQENDIVLTAYSPLAEGRTVDDGTLGEIGSRYGKTPAQVSIRWLIQQENVVTIPKSVTPEYIRENIRVFDFELTDAEMRRITELEGPFWYRQNRQGGEIHKVRGLVGPVVDRVTPDRLVSFA</sequence>
<gene>
    <name evidence="5" type="ORF">GRX03_04725</name>
</gene>
<reference evidence="5 6" key="1">
    <citation type="submission" date="2019-12" db="EMBL/GenBank/DDBJ databases">
        <title>Isolation and characterization of three novel carbon monoxide-oxidizing members of Halobacteria from salione crusts and soils.</title>
        <authorList>
            <person name="Myers M.R."/>
            <person name="King G.M."/>
        </authorList>
    </citation>
    <scope>NUCLEOTIDE SEQUENCE [LARGE SCALE GENOMIC DNA]</scope>
    <source>
        <strain evidence="5 6">WSH3</strain>
    </source>
</reference>
<dbReference type="AlphaFoldDB" id="A0A6B0T6K7"/>
<dbReference type="InterPro" id="IPR020471">
    <property type="entry name" value="AKR"/>
</dbReference>
<dbReference type="InterPro" id="IPR018170">
    <property type="entry name" value="Aldo/ket_reductase_CS"/>
</dbReference>
<feature type="domain" description="NADP-dependent oxidoreductase" evidence="4">
    <location>
        <begin position="25"/>
        <end position="269"/>
    </location>
</feature>
<dbReference type="PANTHER" id="PTHR43827:SF3">
    <property type="entry name" value="NADP-DEPENDENT OXIDOREDUCTASE DOMAIN-CONTAINING PROTEIN"/>
    <property type="match status" value="1"/>
</dbReference>
<keyword evidence="3" id="KW-0560">Oxidoreductase</keyword>
<dbReference type="OrthoDB" id="275427at2157"/>
<dbReference type="PRINTS" id="PR00069">
    <property type="entry name" value="ALDKETRDTASE"/>
</dbReference>
<evidence type="ECO:0000313" key="6">
    <source>
        <dbReference type="Proteomes" id="UP000466535"/>
    </source>
</evidence>
<evidence type="ECO:0000313" key="5">
    <source>
        <dbReference type="EMBL" id="MXR50912.1"/>
    </source>
</evidence>
<dbReference type="InterPro" id="IPR036812">
    <property type="entry name" value="NAD(P)_OxRdtase_dom_sf"/>
</dbReference>
<dbReference type="Pfam" id="PF00248">
    <property type="entry name" value="Aldo_ket_red"/>
    <property type="match status" value="1"/>
</dbReference>
<dbReference type="RefSeq" id="WP_159762997.1">
    <property type="nucleotide sequence ID" value="NZ_WUUT01000001.1"/>
</dbReference>
<dbReference type="PROSITE" id="PS00798">
    <property type="entry name" value="ALDOKETO_REDUCTASE_1"/>
    <property type="match status" value="1"/>
</dbReference>
<comment type="similarity">
    <text evidence="1">Belongs to the aldo/keto reductase family.</text>
</comment>
<dbReference type="EMBL" id="WUUT01000001">
    <property type="protein sequence ID" value="MXR50912.1"/>
    <property type="molecule type" value="Genomic_DNA"/>
</dbReference>
<dbReference type="FunFam" id="3.20.20.100:FF:000002">
    <property type="entry name" value="2,5-diketo-D-gluconic acid reductase A"/>
    <property type="match status" value="1"/>
</dbReference>
<dbReference type="Gene3D" id="3.20.20.100">
    <property type="entry name" value="NADP-dependent oxidoreductase domain"/>
    <property type="match status" value="1"/>
</dbReference>
<evidence type="ECO:0000256" key="3">
    <source>
        <dbReference type="ARBA" id="ARBA00023002"/>
    </source>
</evidence>
<evidence type="ECO:0000259" key="4">
    <source>
        <dbReference type="Pfam" id="PF00248"/>
    </source>
</evidence>
<evidence type="ECO:0000256" key="2">
    <source>
        <dbReference type="ARBA" id="ARBA00022857"/>
    </source>
</evidence>
<name>A0A6B0T6K7_9EURY</name>
<evidence type="ECO:0000256" key="1">
    <source>
        <dbReference type="ARBA" id="ARBA00007905"/>
    </source>
</evidence>
<protein>
    <submittedName>
        <fullName evidence="5">Aldo/keto reductase</fullName>
    </submittedName>
</protein>
<accession>A0A6B0T6K7</accession>
<keyword evidence="6" id="KW-1185">Reference proteome</keyword>